<evidence type="ECO:0000313" key="2">
    <source>
        <dbReference type="Proteomes" id="UP000186917"/>
    </source>
</evidence>
<evidence type="ECO:0008006" key="3">
    <source>
        <dbReference type="Google" id="ProtNLM"/>
    </source>
</evidence>
<reference evidence="2" key="1">
    <citation type="submission" date="2017-01" db="EMBL/GenBank/DDBJ databases">
        <authorList>
            <person name="Varghese N."/>
            <person name="Submissions S."/>
        </authorList>
    </citation>
    <scope>NUCLEOTIDE SEQUENCE [LARGE SCALE GENOMIC DNA]</scope>
    <source>
        <strain evidence="2">DSM 21054</strain>
    </source>
</reference>
<dbReference type="EMBL" id="FTOR01000009">
    <property type="protein sequence ID" value="SIT30214.1"/>
    <property type="molecule type" value="Genomic_DNA"/>
</dbReference>
<gene>
    <name evidence="1" type="ORF">SAMN05421788_109163</name>
</gene>
<protein>
    <recommendedName>
        <fullName evidence="3">Transposase</fullName>
    </recommendedName>
</protein>
<evidence type="ECO:0000313" key="1">
    <source>
        <dbReference type="EMBL" id="SIT30214.1"/>
    </source>
</evidence>
<keyword evidence="2" id="KW-1185">Reference proteome</keyword>
<dbReference type="RefSeq" id="WP_076381481.1">
    <property type="nucleotide sequence ID" value="NZ_AP017422.1"/>
</dbReference>
<proteinExistence type="predicted"/>
<organism evidence="1 2">
    <name type="scientific">Filimonas lacunae</name>
    <dbReference type="NCBI Taxonomy" id="477680"/>
    <lineage>
        <taxon>Bacteria</taxon>
        <taxon>Pseudomonadati</taxon>
        <taxon>Bacteroidota</taxon>
        <taxon>Chitinophagia</taxon>
        <taxon>Chitinophagales</taxon>
        <taxon>Chitinophagaceae</taxon>
        <taxon>Filimonas</taxon>
    </lineage>
</organism>
<dbReference type="AlphaFoldDB" id="A0A1N7R5A8"/>
<name>A0A1N7R5A8_9BACT</name>
<dbReference type="Proteomes" id="UP000186917">
    <property type="component" value="Unassembled WGS sequence"/>
</dbReference>
<accession>A0A1N7R5A8</accession>
<sequence>MDIHKDDIRFRLMGEEVMVSLKWMRGASRYNNGATRYGRKYHLRLVLGREKERLYFKKMQGSEQS</sequence>